<accession>A0ABX1F3D5</accession>
<comment type="similarity">
    <text evidence="3">Belongs to the DNA gyrase inhibitor YacG family.</text>
</comment>
<dbReference type="Pfam" id="PF03884">
    <property type="entry name" value="YacG"/>
    <property type="match status" value="1"/>
</dbReference>
<keyword evidence="2 3" id="KW-0862">Zinc</keyword>
<feature type="binding site" evidence="3">
    <location>
        <position position="33"/>
    </location>
    <ligand>
        <name>Zn(2+)</name>
        <dbReference type="ChEBI" id="CHEBI:29105"/>
    </ligand>
</feature>
<feature type="binding site" evidence="3">
    <location>
        <position position="29"/>
    </location>
    <ligand>
        <name>Zn(2+)</name>
        <dbReference type="ChEBI" id="CHEBI:29105"/>
    </ligand>
</feature>
<dbReference type="PANTHER" id="PTHR36150:SF1">
    <property type="entry name" value="DNA GYRASE INHIBITOR YACG"/>
    <property type="match status" value="1"/>
</dbReference>
<keyword evidence="5" id="KW-1185">Reference proteome</keyword>
<organism evidence="4 5">
    <name type="scientific">Falsiroseomonas frigidaquae</name>
    <dbReference type="NCBI Taxonomy" id="487318"/>
    <lineage>
        <taxon>Bacteria</taxon>
        <taxon>Pseudomonadati</taxon>
        <taxon>Pseudomonadota</taxon>
        <taxon>Alphaproteobacteria</taxon>
        <taxon>Acetobacterales</taxon>
        <taxon>Roseomonadaceae</taxon>
        <taxon>Falsiroseomonas</taxon>
    </lineage>
</organism>
<evidence type="ECO:0000313" key="4">
    <source>
        <dbReference type="EMBL" id="NKE46786.1"/>
    </source>
</evidence>
<dbReference type="PANTHER" id="PTHR36150">
    <property type="entry name" value="DNA GYRASE INHIBITOR YACG"/>
    <property type="match status" value="1"/>
</dbReference>
<dbReference type="SUPFAM" id="SSF57716">
    <property type="entry name" value="Glucocorticoid receptor-like (DNA-binding domain)"/>
    <property type="match status" value="1"/>
</dbReference>
<comment type="cofactor">
    <cofactor evidence="3">
        <name>Zn(2+)</name>
        <dbReference type="ChEBI" id="CHEBI:29105"/>
    </cofactor>
    <text evidence="3">Binds 1 zinc ion.</text>
</comment>
<evidence type="ECO:0000256" key="1">
    <source>
        <dbReference type="ARBA" id="ARBA00022723"/>
    </source>
</evidence>
<evidence type="ECO:0000256" key="3">
    <source>
        <dbReference type="HAMAP-Rule" id="MF_00649"/>
    </source>
</evidence>
<evidence type="ECO:0000313" key="5">
    <source>
        <dbReference type="Proteomes" id="UP000765160"/>
    </source>
</evidence>
<proteinExistence type="inferred from homology"/>
<dbReference type="InterPro" id="IPR005584">
    <property type="entry name" value="DNA_gyrase_inhibitor_YacG"/>
</dbReference>
<comment type="function">
    <text evidence="3">Inhibits all the catalytic activities of DNA gyrase by preventing its interaction with DNA. Acts by binding directly to the C-terminal domain of GyrB, which probably disrupts DNA binding by the gyrase.</text>
</comment>
<dbReference type="Proteomes" id="UP000765160">
    <property type="component" value="Unassembled WGS sequence"/>
</dbReference>
<comment type="subunit">
    <text evidence="3">Interacts with GyrB.</text>
</comment>
<gene>
    <name evidence="3 4" type="primary">yacG</name>
    <name evidence="4" type="ORF">HB662_18540</name>
</gene>
<reference evidence="4 5" key="1">
    <citation type="submission" date="2020-03" db="EMBL/GenBank/DDBJ databases">
        <title>Roseomonas selenitidurans sp. nov. isolated from soil.</title>
        <authorList>
            <person name="Liu H."/>
        </authorList>
    </citation>
    <scope>NUCLEOTIDE SEQUENCE [LARGE SCALE GENOMIC DNA]</scope>
    <source>
        <strain evidence="4 5">JCM 15073</strain>
    </source>
</reference>
<evidence type="ECO:0000256" key="2">
    <source>
        <dbReference type="ARBA" id="ARBA00022833"/>
    </source>
</evidence>
<protein>
    <recommendedName>
        <fullName evidence="3">DNA gyrase inhibitor YacG</fullName>
    </recommendedName>
</protein>
<keyword evidence="1 3" id="KW-0479">Metal-binding</keyword>
<sequence>MKPQQEPPRRGRRCPICSRALTSPGARFCSDRCSNVDLGRWLNGDYAIPVRDDPDGETETES</sequence>
<dbReference type="HAMAP" id="MF_00649">
    <property type="entry name" value="DNA_gyrase_inhibitor_YacG"/>
    <property type="match status" value="1"/>
</dbReference>
<feature type="binding site" evidence="3">
    <location>
        <position position="17"/>
    </location>
    <ligand>
        <name>Zn(2+)</name>
        <dbReference type="ChEBI" id="CHEBI:29105"/>
    </ligand>
</feature>
<feature type="binding site" evidence="3">
    <location>
        <position position="14"/>
    </location>
    <ligand>
        <name>Zn(2+)</name>
        <dbReference type="ChEBI" id="CHEBI:29105"/>
    </ligand>
</feature>
<dbReference type="Gene3D" id="3.30.50.10">
    <property type="entry name" value="Erythroid Transcription Factor GATA-1, subunit A"/>
    <property type="match status" value="1"/>
</dbReference>
<comment type="caution">
    <text evidence="4">The sequence shown here is derived from an EMBL/GenBank/DDBJ whole genome shotgun (WGS) entry which is preliminary data.</text>
</comment>
<name>A0ABX1F3D5_9PROT</name>
<dbReference type="EMBL" id="JAAVTX010000005">
    <property type="protein sequence ID" value="NKE46786.1"/>
    <property type="molecule type" value="Genomic_DNA"/>
</dbReference>
<dbReference type="RefSeq" id="WP_168051398.1">
    <property type="nucleotide sequence ID" value="NZ_JAATJR010000005.1"/>
</dbReference>
<dbReference type="InterPro" id="IPR013088">
    <property type="entry name" value="Znf_NHR/GATA"/>
</dbReference>